<sequence>MVPFDAGDPGLWRINPHHGPDGGTGDATAPPPDAAGPAPHGPVGAFGPIAHPHTDAGHAQVHRDAGVPDAPRDATAGAVREDPREPNPYQDGTFFQRPEQQATDPADAAAPVPQLAGAAFTTVDVAPAGGQFPGVAGPAGILPPTPGTDPDHASLAPAPPPADAGPDHPGVAPAPPTPDASAGTTSDAGVAEHHLAGAKFTQTEIVTGQPDLPGVAGPAGVSGQSEHGDAGVPGHHELAGGTFTATEHEAGHETAGAAHTVLGH</sequence>
<protein>
    <submittedName>
        <fullName evidence="2">Uncharacterized protein</fullName>
    </submittedName>
</protein>
<dbReference type="Proteomes" id="UP001058003">
    <property type="component" value="Chromosome"/>
</dbReference>
<organism evidence="2 3">
    <name type="scientific">Dactylosporangium aurantiacum</name>
    <dbReference type="NCBI Taxonomy" id="35754"/>
    <lineage>
        <taxon>Bacteria</taxon>
        <taxon>Bacillati</taxon>
        <taxon>Actinomycetota</taxon>
        <taxon>Actinomycetes</taxon>
        <taxon>Micromonosporales</taxon>
        <taxon>Micromonosporaceae</taxon>
        <taxon>Dactylosporangium</taxon>
    </lineage>
</organism>
<feature type="region of interest" description="Disordered" evidence="1">
    <location>
        <begin position="208"/>
        <end position="239"/>
    </location>
</feature>
<dbReference type="KEGG" id="daur:Daura_28480"/>
<reference evidence="2" key="1">
    <citation type="submission" date="2021-04" db="EMBL/GenBank/DDBJ databases">
        <title>Dactylosporangium aurantiacum NRRL B-8018 full assembly.</title>
        <authorList>
            <person name="Hartkoorn R.C."/>
            <person name="Beaudoing E."/>
            <person name="Hot D."/>
        </authorList>
    </citation>
    <scope>NUCLEOTIDE SEQUENCE</scope>
    <source>
        <strain evidence="2">NRRL B-8018</strain>
    </source>
</reference>
<dbReference type="EMBL" id="CP073767">
    <property type="protein sequence ID" value="UWZ50750.1"/>
    <property type="molecule type" value="Genomic_DNA"/>
</dbReference>
<feature type="compositionally biased region" description="Basic and acidic residues" evidence="1">
    <location>
        <begin position="226"/>
        <end position="238"/>
    </location>
</feature>
<feature type="compositionally biased region" description="Basic and acidic residues" evidence="1">
    <location>
        <begin position="52"/>
        <end position="72"/>
    </location>
</feature>
<gene>
    <name evidence="2" type="ORF">Daura_28480</name>
</gene>
<proteinExistence type="predicted"/>
<evidence type="ECO:0000313" key="2">
    <source>
        <dbReference type="EMBL" id="UWZ50750.1"/>
    </source>
</evidence>
<feature type="region of interest" description="Disordered" evidence="1">
    <location>
        <begin position="136"/>
        <end position="187"/>
    </location>
</feature>
<dbReference type="AlphaFoldDB" id="A0A9Q9IAB1"/>
<feature type="compositionally biased region" description="Low complexity" evidence="1">
    <location>
        <begin position="100"/>
        <end position="109"/>
    </location>
</feature>
<evidence type="ECO:0000256" key="1">
    <source>
        <dbReference type="SAM" id="MobiDB-lite"/>
    </source>
</evidence>
<feature type="compositionally biased region" description="Low complexity" evidence="1">
    <location>
        <begin position="35"/>
        <end position="48"/>
    </location>
</feature>
<keyword evidence="3" id="KW-1185">Reference proteome</keyword>
<feature type="region of interest" description="Disordered" evidence="1">
    <location>
        <begin position="1"/>
        <end position="109"/>
    </location>
</feature>
<dbReference type="RefSeq" id="WP_033358216.1">
    <property type="nucleotide sequence ID" value="NZ_CP073767.1"/>
</dbReference>
<accession>A0A9Q9IAB1</accession>
<evidence type="ECO:0000313" key="3">
    <source>
        <dbReference type="Proteomes" id="UP001058003"/>
    </source>
</evidence>
<name>A0A9Q9IAB1_9ACTN</name>